<gene>
    <name evidence="2" type="ORF">M408DRAFT_186215</name>
</gene>
<protein>
    <submittedName>
        <fullName evidence="2">Uncharacterized protein</fullName>
    </submittedName>
</protein>
<keyword evidence="3" id="KW-1185">Reference proteome</keyword>
<evidence type="ECO:0000313" key="3">
    <source>
        <dbReference type="Proteomes" id="UP000054097"/>
    </source>
</evidence>
<feature type="compositionally biased region" description="Basic and acidic residues" evidence="1">
    <location>
        <begin position="112"/>
        <end position="123"/>
    </location>
</feature>
<dbReference type="AlphaFoldDB" id="A0A0C2XV43"/>
<sequence>MMAIDNDYKVRNASKNTRVGRSASTPLAKLSARVQALEKRGFHIKLGHPTLIIEPRDLRGNYYYMITVRISAASLRFGTGLSRRFFSQDTEREAAESEHRRPFQVDSPRVTKQSELHSRLSKL</sequence>
<dbReference type="HOGENOM" id="CLU_2016627_0_0_1"/>
<proteinExistence type="predicted"/>
<evidence type="ECO:0000313" key="2">
    <source>
        <dbReference type="EMBL" id="KIM32757.1"/>
    </source>
</evidence>
<evidence type="ECO:0000256" key="1">
    <source>
        <dbReference type="SAM" id="MobiDB-lite"/>
    </source>
</evidence>
<feature type="compositionally biased region" description="Basic and acidic residues" evidence="1">
    <location>
        <begin position="92"/>
        <end position="103"/>
    </location>
</feature>
<reference evidence="2 3" key="1">
    <citation type="submission" date="2014-04" db="EMBL/GenBank/DDBJ databases">
        <authorList>
            <consortium name="DOE Joint Genome Institute"/>
            <person name="Kuo A."/>
            <person name="Zuccaro A."/>
            <person name="Kohler A."/>
            <person name="Nagy L.G."/>
            <person name="Floudas D."/>
            <person name="Copeland A."/>
            <person name="Barry K.W."/>
            <person name="Cichocki N."/>
            <person name="Veneault-Fourrey C."/>
            <person name="LaButti K."/>
            <person name="Lindquist E.A."/>
            <person name="Lipzen A."/>
            <person name="Lundell T."/>
            <person name="Morin E."/>
            <person name="Murat C."/>
            <person name="Sun H."/>
            <person name="Tunlid A."/>
            <person name="Henrissat B."/>
            <person name="Grigoriev I.V."/>
            <person name="Hibbett D.S."/>
            <person name="Martin F."/>
            <person name="Nordberg H.P."/>
            <person name="Cantor M.N."/>
            <person name="Hua S.X."/>
        </authorList>
    </citation>
    <scope>NUCLEOTIDE SEQUENCE [LARGE SCALE GENOMIC DNA]</scope>
    <source>
        <strain evidence="2 3">MAFF 305830</strain>
    </source>
</reference>
<name>A0A0C2XV43_SERVB</name>
<feature type="region of interest" description="Disordered" evidence="1">
    <location>
        <begin position="92"/>
        <end position="123"/>
    </location>
</feature>
<dbReference type="EMBL" id="KN824279">
    <property type="protein sequence ID" value="KIM32757.1"/>
    <property type="molecule type" value="Genomic_DNA"/>
</dbReference>
<organism evidence="2 3">
    <name type="scientific">Serendipita vermifera MAFF 305830</name>
    <dbReference type="NCBI Taxonomy" id="933852"/>
    <lineage>
        <taxon>Eukaryota</taxon>
        <taxon>Fungi</taxon>
        <taxon>Dikarya</taxon>
        <taxon>Basidiomycota</taxon>
        <taxon>Agaricomycotina</taxon>
        <taxon>Agaricomycetes</taxon>
        <taxon>Sebacinales</taxon>
        <taxon>Serendipitaceae</taxon>
        <taxon>Serendipita</taxon>
    </lineage>
</organism>
<accession>A0A0C2XV43</accession>
<dbReference type="Proteomes" id="UP000054097">
    <property type="component" value="Unassembled WGS sequence"/>
</dbReference>
<reference evidence="3" key="2">
    <citation type="submission" date="2015-01" db="EMBL/GenBank/DDBJ databases">
        <title>Evolutionary Origins and Diversification of the Mycorrhizal Mutualists.</title>
        <authorList>
            <consortium name="DOE Joint Genome Institute"/>
            <consortium name="Mycorrhizal Genomics Consortium"/>
            <person name="Kohler A."/>
            <person name="Kuo A."/>
            <person name="Nagy L.G."/>
            <person name="Floudas D."/>
            <person name="Copeland A."/>
            <person name="Barry K.W."/>
            <person name="Cichocki N."/>
            <person name="Veneault-Fourrey C."/>
            <person name="LaButti K."/>
            <person name="Lindquist E.A."/>
            <person name="Lipzen A."/>
            <person name="Lundell T."/>
            <person name="Morin E."/>
            <person name="Murat C."/>
            <person name="Riley R."/>
            <person name="Ohm R."/>
            <person name="Sun H."/>
            <person name="Tunlid A."/>
            <person name="Henrissat B."/>
            <person name="Grigoriev I.V."/>
            <person name="Hibbett D.S."/>
            <person name="Martin F."/>
        </authorList>
    </citation>
    <scope>NUCLEOTIDE SEQUENCE [LARGE SCALE GENOMIC DNA]</scope>
    <source>
        <strain evidence="3">MAFF 305830</strain>
    </source>
</reference>